<gene>
    <name evidence="2" type="ORF">GRI89_14060</name>
</gene>
<protein>
    <submittedName>
        <fullName evidence="2">Alpha/beta fold hydrolase</fullName>
    </submittedName>
</protein>
<dbReference type="InterPro" id="IPR050266">
    <property type="entry name" value="AB_hydrolase_sf"/>
</dbReference>
<dbReference type="InterPro" id="IPR029058">
    <property type="entry name" value="AB_hydrolase_fold"/>
</dbReference>
<dbReference type="GO" id="GO:0016020">
    <property type="term" value="C:membrane"/>
    <property type="evidence" value="ECO:0007669"/>
    <property type="project" value="TreeGrafter"/>
</dbReference>
<evidence type="ECO:0000313" key="2">
    <source>
        <dbReference type="EMBL" id="MXO60665.1"/>
    </source>
</evidence>
<dbReference type="PANTHER" id="PTHR43798">
    <property type="entry name" value="MONOACYLGLYCEROL LIPASE"/>
    <property type="match status" value="1"/>
</dbReference>
<keyword evidence="3" id="KW-1185">Reference proteome</keyword>
<evidence type="ECO:0000259" key="1">
    <source>
        <dbReference type="Pfam" id="PF00561"/>
    </source>
</evidence>
<dbReference type="InterPro" id="IPR000073">
    <property type="entry name" value="AB_hydrolase_1"/>
</dbReference>
<evidence type="ECO:0000313" key="3">
    <source>
        <dbReference type="Proteomes" id="UP000433652"/>
    </source>
</evidence>
<proteinExistence type="predicted"/>
<dbReference type="Gene3D" id="3.40.50.1820">
    <property type="entry name" value="alpha/beta hydrolase"/>
    <property type="match status" value="1"/>
</dbReference>
<dbReference type="Proteomes" id="UP000433652">
    <property type="component" value="Unassembled WGS sequence"/>
</dbReference>
<dbReference type="EMBL" id="WTYM01000054">
    <property type="protein sequence ID" value="MXO60665.1"/>
    <property type="molecule type" value="Genomic_DNA"/>
</dbReference>
<organism evidence="2 3">
    <name type="scientific">Croceibacterium salegens</name>
    <dbReference type="NCBI Taxonomy" id="1737568"/>
    <lineage>
        <taxon>Bacteria</taxon>
        <taxon>Pseudomonadati</taxon>
        <taxon>Pseudomonadota</taxon>
        <taxon>Alphaproteobacteria</taxon>
        <taxon>Sphingomonadales</taxon>
        <taxon>Erythrobacteraceae</taxon>
        <taxon>Croceibacterium</taxon>
    </lineage>
</organism>
<keyword evidence="2" id="KW-0378">Hydrolase</keyword>
<dbReference type="AlphaFoldDB" id="A0A6I4SXA8"/>
<dbReference type="Pfam" id="PF00561">
    <property type="entry name" value="Abhydrolase_1"/>
    <property type="match status" value="1"/>
</dbReference>
<dbReference type="SUPFAM" id="SSF53474">
    <property type="entry name" value="alpha/beta-Hydrolases"/>
    <property type="match status" value="1"/>
</dbReference>
<accession>A0A6I4SXA8</accession>
<sequence length="263" mass="28591">MAPGSKFTRHSVACFGYDIPYAEAGSGDVIVSLPGSAGLEMSTAKDILAESYRVIELDPPGWGDTPALAAEMKQRHLAIVLAEVIADLGIARYHLIGTSMGGANAYWLAAQFPERVKSLTLEAPMVFHRQEDLHNPDEGFIQALRAGAPAPDVSGYPAPPPHPRKPWADANFFRDQMRKRFKMMAKTDYPGDNSALEEFAHRGKVPTTLLIGSEDEILKQSFADQFQVTVPHAHVVRIEGATHDIQNTAPEAFVAAMQAQVCG</sequence>
<dbReference type="RefSeq" id="WP_159796943.1">
    <property type="nucleotide sequence ID" value="NZ_WTYM01000054.1"/>
</dbReference>
<feature type="domain" description="AB hydrolase-1" evidence="1">
    <location>
        <begin position="33"/>
        <end position="134"/>
    </location>
</feature>
<comment type="caution">
    <text evidence="2">The sequence shown here is derived from an EMBL/GenBank/DDBJ whole genome shotgun (WGS) entry which is preliminary data.</text>
</comment>
<dbReference type="OrthoDB" id="9798888at2"/>
<dbReference type="PRINTS" id="PR00111">
    <property type="entry name" value="ABHYDROLASE"/>
</dbReference>
<dbReference type="GO" id="GO:0016787">
    <property type="term" value="F:hydrolase activity"/>
    <property type="evidence" value="ECO:0007669"/>
    <property type="project" value="UniProtKB-KW"/>
</dbReference>
<dbReference type="PANTHER" id="PTHR43798:SF33">
    <property type="entry name" value="HYDROLASE, PUTATIVE (AFU_ORTHOLOGUE AFUA_2G14860)-RELATED"/>
    <property type="match status" value="1"/>
</dbReference>
<name>A0A6I4SXA8_9SPHN</name>
<reference evidence="2 3" key="1">
    <citation type="submission" date="2019-12" db="EMBL/GenBank/DDBJ databases">
        <title>Genomic-based taxomic classification of the family Erythrobacteraceae.</title>
        <authorList>
            <person name="Xu L."/>
        </authorList>
    </citation>
    <scope>NUCLEOTIDE SEQUENCE [LARGE SCALE GENOMIC DNA]</scope>
    <source>
        <strain evidence="2 3">MCCC 1K01500</strain>
    </source>
</reference>